<dbReference type="Ensembl" id="ENSAPOT00000029354.1">
    <property type="protein sequence ID" value="ENSAPOP00000019466.1"/>
    <property type="gene ID" value="ENSAPOG00000022918.1"/>
</dbReference>
<evidence type="ECO:0000256" key="1">
    <source>
        <dbReference type="SAM" id="MobiDB-lite"/>
    </source>
</evidence>
<accession>A0A3Q1FMZ8</accession>
<dbReference type="STRING" id="80966.ENSAPOP00000019466"/>
<feature type="region of interest" description="Disordered" evidence="1">
    <location>
        <begin position="73"/>
        <end position="95"/>
    </location>
</feature>
<feature type="region of interest" description="Disordered" evidence="1">
    <location>
        <begin position="281"/>
        <end position="322"/>
    </location>
</feature>
<reference evidence="2" key="1">
    <citation type="submission" date="2025-08" db="UniProtKB">
        <authorList>
            <consortium name="Ensembl"/>
        </authorList>
    </citation>
    <scope>IDENTIFICATION</scope>
</reference>
<feature type="compositionally biased region" description="Polar residues" evidence="1">
    <location>
        <begin position="133"/>
        <end position="145"/>
    </location>
</feature>
<dbReference type="InterPro" id="IPR011990">
    <property type="entry name" value="TPR-like_helical_dom_sf"/>
</dbReference>
<feature type="compositionally biased region" description="Basic and acidic residues" evidence="1">
    <location>
        <begin position="146"/>
        <end position="155"/>
    </location>
</feature>
<proteinExistence type="predicted"/>
<feature type="region of interest" description="Disordered" evidence="1">
    <location>
        <begin position="386"/>
        <end position="459"/>
    </location>
</feature>
<name>A0A3Q1FMZ8_9TELE</name>
<feature type="compositionally biased region" description="Basic residues" evidence="1">
    <location>
        <begin position="553"/>
        <end position="566"/>
    </location>
</feature>
<dbReference type="PROSITE" id="PS50877">
    <property type="entry name" value="GOLOCO"/>
    <property type="match status" value="6"/>
</dbReference>
<dbReference type="Pfam" id="PF02188">
    <property type="entry name" value="GoLoco"/>
    <property type="match status" value="4"/>
</dbReference>
<dbReference type="PANTHER" id="PTHR47503">
    <property type="entry name" value="PURKINJE CELL PROTEIN 2"/>
    <property type="match status" value="1"/>
</dbReference>
<feature type="compositionally biased region" description="Polar residues" evidence="1">
    <location>
        <begin position="343"/>
        <end position="364"/>
    </location>
</feature>
<keyword evidence="3" id="KW-1185">Reference proteome</keyword>
<dbReference type="InterPro" id="IPR042168">
    <property type="entry name" value="Pcp2"/>
</dbReference>
<dbReference type="AlphaFoldDB" id="A0A3Q1FMZ8"/>
<feature type="compositionally biased region" description="Polar residues" evidence="1">
    <location>
        <begin position="429"/>
        <end position="456"/>
    </location>
</feature>
<evidence type="ECO:0000313" key="2">
    <source>
        <dbReference type="Ensembl" id="ENSAPOP00000019466.1"/>
    </source>
</evidence>
<dbReference type="PANTHER" id="PTHR47503:SF1">
    <property type="entry name" value="PURKINJE CELL PROTEIN 2 HOMOLOG"/>
    <property type="match status" value="1"/>
</dbReference>
<dbReference type="InterPro" id="IPR003109">
    <property type="entry name" value="GoLoco_motif"/>
</dbReference>
<dbReference type="GeneTree" id="ENSGT01030000234854"/>
<dbReference type="Proteomes" id="UP000257200">
    <property type="component" value="Unplaced"/>
</dbReference>
<dbReference type="Gene3D" id="1.25.40.10">
    <property type="entry name" value="Tetratricopeptide repeat domain"/>
    <property type="match status" value="3"/>
</dbReference>
<organism evidence="2 3">
    <name type="scientific">Acanthochromis polyacanthus</name>
    <name type="common">spiny chromis</name>
    <dbReference type="NCBI Taxonomy" id="80966"/>
    <lineage>
        <taxon>Eukaryota</taxon>
        <taxon>Metazoa</taxon>
        <taxon>Chordata</taxon>
        <taxon>Craniata</taxon>
        <taxon>Vertebrata</taxon>
        <taxon>Euteleostomi</taxon>
        <taxon>Actinopterygii</taxon>
        <taxon>Neopterygii</taxon>
        <taxon>Teleostei</taxon>
        <taxon>Neoteleostei</taxon>
        <taxon>Acanthomorphata</taxon>
        <taxon>Ovalentaria</taxon>
        <taxon>Pomacentridae</taxon>
        <taxon>Acanthochromis</taxon>
    </lineage>
</organism>
<dbReference type="SMART" id="SM00390">
    <property type="entry name" value="GoLoco"/>
    <property type="match status" value="8"/>
</dbReference>
<feature type="region of interest" description="Disordered" evidence="1">
    <location>
        <begin position="121"/>
        <end position="158"/>
    </location>
</feature>
<feature type="region of interest" description="Disordered" evidence="1">
    <location>
        <begin position="529"/>
        <end position="566"/>
    </location>
</feature>
<reference evidence="2" key="2">
    <citation type="submission" date="2025-09" db="UniProtKB">
        <authorList>
            <consortium name="Ensembl"/>
        </authorList>
    </citation>
    <scope>IDENTIFICATION</scope>
</reference>
<evidence type="ECO:0000313" key="3">
    <source>
        <dbReference type="Proteomes" id="UP000257200"/>
    </source>
</evidence>
<dbReference type="GO" id="GO:0005085">
    <property type="term" value="F:guanyl-nucleotide exchange factor activity"/>
    <property type="evidence" value="ECO:0007669"/>
    <property type="project" value="InterPro"/>
</dbReference>
<protein>
    <submittedName>
        <fullName evidence="2">Uncharacterized LOC110962417</fullName>
    </submittedName>
</protein>
<sequence>MLFFLIYPKKSESAEEQQKFMNMISHGQRGRMDDQRCTLDPSRSAPCSPKHTDINTDPDTFFNLLANTQSQRLDDQRVSLPTLPGLNKDNSTSPGESSYLCYMVSKVQGSRMDDQRCSLPLIRTPKTPKKDISTSGIDLSANSDVEQPKNKENTSLKKVLSSADQDEFLTIMSKTQRGRMDEQRCVLNVTPQSTPKHQSSQSTVSQGPDSERFFSLLANSQSRRLDDQRVSLPTLPGIKNGGTTSTAADKDANYLCYMVSKVQGSRMDEQRCSASHIFQNMGTSSAQQKDHSSDTFGEPPQRSASFNVARDNQPPQEPTAADQEQFLKIMSHAQRGRMEEQRCSLQPSRSTPATPTHNGSALRNETTGADADAFFKAIASSQARRLDDQRVALPGLPGIGGNSEGNRNSPNRKAETPASPPHITVAECTPTTSRKNCSSPESDSTRTIPKSASFTPETEYEKLNSSAQVTLRVSMSFTPQMVPKYAHQPLPYPEVFLTLGAPGENLVIPLSPVPGRQLSFDLNLVPREDVNSRQCSPSHASPRKTHSSQSSPNKKKKDKKNSGNKH</sequence>
<dbReference type="InParanoid" id="A0A3Q1FMZ8"/>
<feature type="region of interest" description="Disordered" evidence="1">
    <location>
        <begin position="334"/>
        <end position="364"/>
    </location>
</feature>